<gene>
    <name evidence="6" type="primary">COMMD3</name>
</gene>
<dbReference type="InterPro" id="IPR037355">
    <property type="entry name" value="COMMD3"/>
</dbReference>
<feature type="region of interest" description="Disordered" evidence="3">
    <location>
        <begin position="11"/>
        <end position="33"/>
    </location>
</feature>
<dbReference type="InParanoid" id="A0A6P9AR39"/>
<dbReference type="CTD" id="23412"/>
<reference evidence="6" key="1">
    <citation type="submission" date="2025-08" db="UniProtKB">
        <authorList>
            <consortium name="RefSeq"/>
        </authorList>
    </citation>
    <scope>IDENTIFICATION</scope>
    <source>
        <tissue evidence="6">Blood</tissue>
    </source>
</reference>
<evidence type="ECO:0000256" key="1">
    <source>
        <dbReference type="ARBA" id="ARBA00016548"/>
    </source>
</evidence>
<dbReference type="Proteomes" id="UP001652622">
    <property type="component" value="Unplaced"/>
</dbReference>
<dbReference type="RefSeq" id="XP_034258191.1">
    <property type="nucleotide sequence ID" value="XM_034402300.1"/>
</dbReference>
<protein>
    <recommendedName>
        <fullName evidence="1">COMM domain-containing protein 3</fullName>
    </recommendedName>
</protein>
<dbReference type="PANTHER" id="PTHR31159:SF1">
    <property type="entry name" value="COMM DOMAIN-CONTAINING PROTEIN 3"/>
    <property type="match status" value="1"/>
</dbReference>
<dbReference type="Pfam" id="PF07258">
    <property type="entry name" value="COMM_domain"/>
    <property type="match status" value="1"/>
</dbReference>
<dbReference type="OrthoDB" id="1917519at2759"/>
<feature type="domain" description="COMM" evidence="4">
    <location>
        <begin position="185"/>
        <end position="254"/>
    </location>
</feature>
<dbReference type="GO" id="GO:0006814">
    <property type="term" value="P:sodium ion transport"/>
    <property type="evidence" value="ECO:0007669"/>
    <property type="project" value="InterPro"/>
</dbReference>
<dbReference type="Pfam" id="PF21672">
    <property type="entry name" value="COMM_HN"/>
    <property type="match status" value="1"/>
</dbReference>
<sequence>MGSQGKGLEFSIGIPQARKQSRSHPSGSATNGRRHRFLSAAGSAERGYHVGGVSKVTAQLTMELSEPVQSGLQILADPGSFSLRAFQALLQAAFQSLLSGQAEEAVFDYPDLKNIDPAILKYCHAATTTCIIEAGKQKADQSIISTYLEDCKLDRERIEKFCTEYQKHKDTLEIILGSIGRCPLHITDVCWRLEYQIKTNQLHKNYRPAYLMTLKVENNDSRSHQDINFSCSMEQLQDLVGKLKDAAKSLERTTQL</sequence>
<dbReference type="KEGG" id="pgut:117655159"/>
<dbReference type="OMA" id="CNMAQMQ"/>
<proteinExistence type="inferred from homology"/>
<dbReference type="GeneID" id="117655159"/>
<dbReference type="CDD" id="cd04751">
    <property type="entry name" value="Commd3"/>
    <property type="match status" value="1"/>
</dbReference>
<accession>A0A6P9AR39</accession>
<dbReference type="AlphaFoldDB" id="A0A6P9AR39"/>
<name>A0A6P9AR39_PANGU</name>
<evidence type="ECO:0000256" key="2">
    <source>
        <dbReference type="ARBA" id="ARBA00093469"/>
    </source>
</evidence>
<dbReference type="PROSITE" id="PS51269">
    <property type="entry name" value="COMM"/>
    <property type="match status" value="1"/>
</dbReference>
<evidence type="ECO:0000256" key="3">
    <source>
        <dbReference type="SAM" id="MobiDB-lite"/>
    </source>
</evidence>
<organism evidence="5 6">
    <name type="scientific">Pantherophis guttatus</name>
    <name type="common">Corn snake</name>
    <name type="synonym">Elaphe guttata</name>
    <dbReference type="NCBI Taxonomy" id="94885"/>
    <lineage>
        <taxon>Eukaryota</taxon>
        <taxon>Metazoa</taxon>
        <taxon>Chordata</taxon>
        <taxon>Craniata</taxon>
        <taxon>Vertebrata</taxon>
        <taxon>Euteleostomi</taxon>
        <taxon>Lepidosauria</taxon>
        <taxon>Squamata</taxon>
        <taxon>Bifurcata</taxon>
        <taxon>Unidentata</taxon>
        <taxon>Episquamata</taxon>
        <taxon>Toxicofera</taxon>
        <taxon>Serpentes</taxon>
        <taxon>Colubroidea</taxon>
        <taxon>Colubridae</taxon>
        <taxon>Colubrinae</taxon>
        <taxon>Pantherophis</taxon>
    </lineage>
</organism>
<evidence type="ECO:0000313" key="5">
    <source>
        <dbReference type="Proteomes" id="UP001652622"/>
    </source>
</evidence>
<keyword evidence="5" id="KW-1185">Reference proteome</keyword>
<evidence type="ECO:0000259" key="4">
    <source>
        <dbReference type="PROSITE" id="PS51269"/>
    </source>
</evidence>
<dbReference type="InterPro" id="IPR017920">
    <property type="entry name" value="COMM"/>
</dbReference>
<comment type="similarity">
    <text evidence="2">Belongs to the COMM domain-containing protein 3 family.</text>
</comment>
<dbReference type="PANTHER" id="PTHR31159">
    <property type="entry name" value="COMM DOMAIN-CONTAINING PROTEIN 3"/>
    <property type="match status" value="1"/>
</dbReference>
<evidence type="ECO:0000313" key="6">
    <source>
        <dbReference type="RefSeq" id="XP_034258191.1"/>
    </source>
</evidence>